<sequence length="623" mass="69649">METTSMALTQIPDINRTPLTRRHPWLGVFSALLLAAATTSTMAATELSAPLPKLLPWHGASEKLIQKSGDWVTPAESSDFKTTPDYENTRAFASRLAEASANIQVEDIGSATSGRKIQLITVSDGGSDPRTNDKPTLLVQAGIHSGEIDGKDASFMLLRDYIRGDEKLDALVHQVNLLVIPILNVDGHERSGPYNRMNQRGPENAGWRTNGNNLNLNRDYTKLDTPELRAVMDVINDYQPALYLDVHVTDGEDYQYDITYGYNGAFASDSPAVAQWLETHFQGDVDSALSEAGHIPGPLIFGVNSSEFSDGISHWTASPRFSNGLGDLRHTPTVLVENHSLKPYRQRVLGTYVLIEAALESLAEHGSALKSAIDSDQKRRPQTQVLAWRANEKPDLTVYADKPFKGIAYRKSQNPISGQEQVVWLGKAKDYVGLPVFRDEVKAVEVPVPDTFYIPRHEQLVISRLKAHGIEVSEPEQKSGTVTEFTAEAHEFANAPFEGHFRVQAEFSQQQIDKPLGNYVKVSTDQPLGKLATALLDPRGPDSLFQWGFFNQMFQRTEYAEPYALIPLAEKMLAQDPKLKKEFEQKLKDKAFEENPSARLAFFYQRSSYYDQEYLKYPVLLQY</sequence>
<evidence type="ECO:0000256" key="2">
    <source>
        <dbReference type="ARBA" id="ARBA00005988"/>
    </source>
</evidence>
<name>A0AA89PEL9_9GAMM</name>
<dbReference type="GO" id="GO:0005615">
    <property type="term" value="C:extracellular space"/>
    <property type="evidence" value="ECO:0007669"/>
    <property type="project" value="TreeGrafter"/>
</dbReference>
<evidence type="ECO:0000313" key="6">
    <source>
        <dbReference type="EMBL" id="MBB5210186.1"/>
    </source>
</evidence>
<dbReference type="GO" id="GO:0008270">
    <property type="term" value="F:zinc ion binding"/>
    <property type="evidence" value="ECO:0007669"/>
    <property type="project" value="InterPro"/>
</dbReference>
<feature type="signal peptide" evidence="4">
    <location>
        <begin position="1"/>
        <end position="43"/>
    </location>
</feature>
<dbReference type="Gene3D" id="3.40.630.10">
    <property type="entry name" value="Zn peptidases"/>
    <property type="match status" value="1"/>
</dbReference>
<accession>A0AA89PEL9</accession>
<feature type="chain" id="PRO_5041642795" description="Peptidase M14 domain-containing protein" evidence="4">
    <location>
        <begin position="44"/>
        <end position="623"/>
    </location>
</feature>
<protein>
    <recommendedName>
        <fullName evidence="5">Peptidase M14 domain-containing protein</fullName>
    </recommendedName>
</protein>
<dbReference type="EMBL" id="JACHHR010000001">
    <property type="protein sequence ID" value="MBB5210186.1"/>
    <property type="molecule type" value="Genomic_DNA"/>
</dbReference>
<dbReference type="GO" id="GO:0006508">
    <property type="term" value="P:proteolysis"/>
    <property type="evidence" value="ECO:0007669"/>
    <property type="project" value="InterPro"/>
</dbReference>
<gene>
    <name evidence="6" type="ORF">HNQ53_000374</name>
</gene>
<comment type="cofactor">
    <cofactor evidence="1">
        <name>Zn(2+)</name>
        <dbReference type="ChEBI" id="CHEBI:29105"/>
    </cofactor>
</comment>
<comment type="similarity">
    <text evidence="2 3">Belongs to the peptidase M14 family.</text>
</comment>
<dbReference type="CDD" id="cd06241">
    <property type="entry name" value="M14-like"/>
    <property type="match status" value="1"/>
</dbReference>
<dbReference type="Pfam" id="PF00246">
    <property type="entry name" value="Peptidase_M14"/>
    <property type="match status" value="1"/>
</dbReference>
<evidence type="ECO:0000256" key="3">
    <source>
        <dbReference type="PROSITE-ProRule" id="PRU01379"/>
    </source>
</evidence>
<dbReference type="PROSITE" id="PS52035">
    <property type="entry name" value="PEPTIDASE_M14"/>
    <property type="match status" value="1"/>
</dbReference>
<evidence type="ECO:0000256" key="4">
    <source>
        <dbReference type="SAM" id="SignalP"/>
    </source>
</evidence>
<dbReference type="AlphaFoldDB" id="A0AA89PEL9"/>
<keyword evidence="4" id="KW-0732">Signal</keyword>
<dbReference type="PANTHER" id="PTHR11705:SF145">
    <property type="entry name" value="PEPTIDASE M14 CARBOXYPEPTIDASE A DOMAIN-CONTAINING PROTEIN"/>
    <property type="match status" value="1"/>
</dbReference>
<reference evidence="6 7" key="1">
    <citation type="submission" date="2020-08" db="EMBL/GenBank/DDBJ databases">
        <title>Genomic Encyclopedia of Type Strains, Phase IV (KMG-IV): sequencing the most valuable type-strain genomes for metagenomic binning, comparative biology and taxonomic classification.</title>
        <authorList>
            <person name="Goeker M."/>
        </authorList>
    </citation>
    <scope>NUCLEOTIDE SEQUENCE [LARGE SCALE GENOMIC DNA]</scope>
    <source>
        <strain evidence="6 7">DSM 11525</strain>
    </source>
</reference>
<dbReference type="SMART" id="SM00631">
    <property type="entry name" value="Zn_pept"/>
    <property type="match status" value="1"/>
</dbReference>
<dbReference type="SUPFAM" id="SSF53187">
    <property type="entry name" value="Zn-dependent exopeptidases"/>
    <property type="match status" value="1"/>
</dbReference>
<dbReference type="Proteomes" id="UP000563601">
    <property type="component" value="Unassembled WGS sequence"/>
</dbReference>
<feature type="domain" description="Peptidase M14" evidence="5">
    <location>
        <begin position="82"/>
        <end position="366"/>
    </location>
</feature>
<evidence type="ECO:0000256" key="1">
    <source>
        <dbReference type="ARBA" id="ARBA00001947"/>
    </source>
</evidence>
<dbReference type="RefSeq" id="WP_202620611.1">
    <property type="nucleotide sequence ID" value="NZ_CP047491.1"/>
</dbReference>
<evidence type="ECO:0000313" key="7">
    <source>
        <dbReference type="Proteomes" id="UP000563601"/>
    </source>
</evidence>
<dbReference type="InterPro" id="IPR000834">
    <property type="entry name" value="Peptidase_M14"/>
</dbReference>
<dbReference type="GO" id="GO:0004181">
    <property type="term" value="F:metallocarboxypeptidase activity"/>
    <property type="evidence" value="ECO:0007669"/>
    <property type="project" value="InterPro"/>
</dbReference>
<comment type="caution">
    <text evidence="6">The sequence shown here is derived from an EMBL/GenBank/DDBJ whole genome shotgun (WGS) entry which is preliminary data.</text>
</comment>
<proteinExistence type="inferred from homology"/>
<dbReference type="PANTHER" id="PTHR11705">
    <property type="entry name" value="PROTEASE FAMILY M14 CARBOXYPEPTIDASE A,B"/>
    <property type="match status" value="1"/>
</dbReference>
<evidence type="ECO:0000259" key="5">
    <source>
        <dbReference type="PROSITE" id="PS52035"/>
    </source>
</evidence>
<comment type="caution">
    <text evidence="3">Lacks conserved residue(s) required for the propagation of feature annotation.</text>
</comment>
<organism evidence="6 7">
    <name type="scientific">Microbulbifer hydrolyticus</name>
    <dbReference type="NCBI Taxonomy" id="48074"/>
    <lineage>
        <taxon>Bacteria</taxon>
        <taxon>Pseudomonadati</taxon>
        <taxon>Pseudomonadota</taxon>
        <taxon>Gammaproteobacteria</taxon>
        <taxon>Cellvibrionales</taxon>
        <taxon>Microbulbiferaceae</taxon>
        <taxon>Microbulbifer</taxon>
    </lineage>
</organism>